<dbReference type="SUPFAM" id="SSF55073">
    <property type="entry name" value="Nucleotide cyclase"/>
    <property type="match status" value="1"/>
</dbReference>
<gene>
    <name evidence="2" type="ORF">FDF74_09230</name>
</gene>
<proteinExistence type="predicted"/>
<dbReference type="InterPro" id="IPR000160">
    <property type="entry name" value="GGDEF_dom"/>
</dbReference>
<evidence type="ECO:0000259" key="1">
    <source>
        <dbReference type="PROSITE" id="PS50887"/>
    </source>
</evidence>
<dbReference type="PANTHER" id="PTHR45138:SF6">
    <property type="entry name" value="DIGUANYLATE CYCLASE DGCN"/>
    <property type="match status" value="1"/>
</dbReference>
<dbReference type="GO" id="GO:0005886">
    <property type="term" value="C:plasma membrane"/>
    <property type="evidence" value="ECO:0007669"/>
    <property type="project" value="TreeGrafter"/>
</dbReference>
<dbReference type="EMBL" id="SXDP01000007">
    <property type="protein sequence ID" value="NEZ47374.1"/>
    <property type="molecule type" value="Genomic_DNA"/>
</dbReference>
<evidence type="ECO:0000313" key="2">
    <source>
        <dbReference type="EMBL" id="NEZ47374.1"/>
    </source>
</evidence>
<dbReference type="PROSITE" id="PS50887">
    <property type="entry name" value="GGDEF"/>
    <property type="match status" value="1"/>
</dbReference>
<dbReference type="NCBIfam" id="TIGR00254">
    <property type="entry name" value="GGDEF"/>
    <property type="match status" value="1"/>
</dbReference>
<dbReference type="InterPro" id="IPR043128">
    <property type="entry name" value="Rev_trsase/Diguanyl_cyclase"/>
</dbReference>
<dbReference type="SMART" id="SM00267">
    <property type="entry name" value="GGDEF"/>
    <property type="match status" value="1"/>
</dbReference>
<dbReference type="CDD" id="cd01949">
    <property type="entry name" value="GGDEF"/>
    <property type="match status" value="1"/>
</dbReference>
<dbReference type="Gene3D" id="3.30.450.40">
    <property type="match status" value="1"/>
</dbReference>
<protein>
    <submittedName>
        <fullName evidence="2">GGDEF domain-containing protein</fullName>
    </submittedName>
</protein>
<dbReference type="InterPro" id="IPR029016">
    <property type="entry name" value="GAF-like_dom_sf"/>
</dbReference>
<dbReference type="Pfam" id="PF00990">
    <property type="entry name" value="GGDEF"/>
    <property type="match status" value="1"/>
</dbReference>
<keyword evidence="3" id="KW-1185">Reference proteome</keyword>
<dbReference type="Proteomes" id="UP000473885">
    <property type="component" value="Unassembled WGS sequence"/>
</dbReference>
<dbReference type="GO" id="GO:1902201">
    <property type="term" value="P:negative regulation of bacterial-type flagellum-dependent cell motility"/>
    <property type="evidence" value="ECO:0007669"/>
    <property type="project" value="TreeGrafter"/>
</dbReference>
<evidence type="ECO:0000313" key="3">
    <source>
        <dbReference type="Proteomes" id="UP000473885"/>
    </source>
</evidence>
<dbReference type="InterPro" id="IPR050469">
    <property type="entry name" value="Diguanylate_Cyclase"/>
</dbReference>
<sequence length="334" mass="38970">MHNIKNKIYFVAETAVKEDDINKIYELALKVAIESIPKASKGSILMLNDKNQFYYASLVGYSPNVKNLTLKKEEIYLYKLNNFKETTLIKNPCKFDEDNLSIDTVDKLKKLNALNLSCLICSPIYIDNNIIGVMNIDCEKKDYIFKRDDIILIDYIKNQLQLVIKGIITKEKLMYLVNYDELTGTYNKRCFHKVIKGNVEKLRKDKNQALVIIDIDKFKNINDLYGHIIGDKILKNFCNIIKENLDGEYTLFRIGGDEFAILFYDISKKGVINKMEKIRSYLNDTKIYNIVVNFSYGICFFSECQGMNWEEIVSLADENMYKNKRKNKLKILTF</sequence>
<dbReference type="AlphaFoldDB" id="A0A6M0RAT0"/>
<dbReference type="Gene3D" id="3.30.70.270">
    <property type="match status" value="1"/>
</dbReference>
<dbReference type="InterPro" id="IPR029787">
    <property type="entry name" value="Nucleotide_cyclase"/>
</dbReference>
<comment type="caution">
    <text evidence="2">The sequence shown here is derived from an EMBL/GenBank/DDBJ whole genome shotgun (WGS) entry which is preliminary data.</text>
</comment>
<organism evidence="2 3">
    <name type="scientific">Clostridium niameyense</name>
    <dbReference type="NCBI Taxonomy" id="1622073"/>
    <lineage>
        <taxon>Bacteria</taxon>
        <taxon>Bacillati</taxon>
        <taxon>Bacillota</taxon>
        <taxon>Clostridia</taxon>
        <taxon>Eubacteriales</taxon>
        <taxon>Clostridiaceae</taxon>
        <taxon>Clostridium</taxon>
    </lineage>
</organism>
<dbReference type="SUPFAM" id="SSF55781">
    <property type="entry name" value="GAF domain-like"/>
    <property type="match status" value="1"/>
</dbReference>
<reference evidence="2 3" key="1">
    <citation type="submission" date="2019-04" db="EMBL/GenBank/DDBJ databases">
        <title>Genome sequencing of Clostridium botulinum Groups I-IV and Clostridium butyricum.</title>
        <authorList>
            <person name="Brunt J."/>
            <person name="Van Vliet A.H.M."/>
            <person name="Stringer S.C."/>
            <person name="Carter A.T."/>
            <person name="Peck M.W."/>
        </authorList>
    </citation>
    <scope>NUCLEOTIDE SEQUENCE [LARGE SCALE GENOMIC DNA]</scope>
    <source>
        <strain evidence="2 3">IFR 18/094</strain>
    </source>
</reference>
<name>A0A6M0RAT0_9CLOT</name>
<dbReference type="GO" id="GO:0052621">
    <property type="term" value="F:diguanylate cyclase activity"/>
    <property type="evidence" value="ECO:0007669"/>
    <property type="project" value="TreeGrafter"/>
</dbReference>
<accession>A0A6M0RAT0</accession>
<dbReference type="GO" id="GO:0043709">
    <property type="term" value="P:cell adhesion involved in single-species biofilm formation"/>
    <property type="evidence" value="ECO:0007669"/>
    <property type="project" value="TreeGrafter"/>
</dbReference>
<dbReference type="PANTHER" id="PTHR45138">
    <property type="entry name" value="REGULATORY COMPONENTS OF SENSORY TRANSDUCTION SYSTEM"/>
    <property type="match status" value="1"/>
</dbReference>
<feature type="domain" description="GGDEF" evidence="1">
    <location>
        <begin position="206"/>
        <end position="334"/>
    </location>
</feature>